<evidence type="ECO:0000259" key="6">
    <source>
        <dbReference type="Pfam" id="PF13734"/>
    </source>
</evidence>
<evidence type="ECO:0000313" key="7">
    <source>
        <dbReference type="EMBL" id="SVD99095.1"/>
    </source>
</evidence>
<proteinExistence type="inferred from homology"/>
<evidence type="ECO:0000256" key="5">
    <source>
        <dbReference type="ARBA" id="ARBA00022807"/>
    </source>
</evidence>
<feature type="non-terminal residue" evidence="7">
    <location>
        <position position="255"/>
    </location>
</feature>
<organism evidence="7">
    <name type="scientific">marine metagenome</name>
    <dbReference type="NCBI Taxonomy" id="408172"/>
    <lineage>
        <taxon>unclassified sequences</taxon>
        <taxon>metagenomes</taxon>
        <taxon>ecological metagenomes</taxon>
    </lineage>
</organism>
<evidence type="ECO:0000256" key="3">
    <source>
        <dbReference type="ARBA" id="ARBA00022729"/>
    </source>
</evidence>
<feature type="non-terminal residue" evidence="7">
    <location>
        <position position="1"/>
    </location>
</feature>
<accession>A0A382ZVN9</accession>
<dbReference type="GO" id="GO:0008234">
    <property type="term" value="F:cysteine-type peptidase activity"/>
    <property type="evidence" value="ECO:0007669"/>
    <property type="project" value="UniProtKB-KW"/>
</dbReference>
<dbReference type="SUPFAM" id="SSF54001">
    <property type="entry name" value="Cysteine proteinases"/>
    <property type="match status" value="1"/>
</dbReference>
<dbReference type="Gene3D" id="3.90.70.50">
    <property type="entry name" value="Peptidase C10, streptopain"/>
    <property type="match status" value="2"/>
</dbReference>
<gene>
    <name evidence="7" type="ORF">METZ01_LOCUS451949</name>
</gene>
<reference evidence="7" key="1">
    <citation type="submission" date="2018-05" db="EMBL/GenBank/DDBJ databases">
        <authorList>
            <person name="Lanie J.A."/>
            <person name="Ng W.-L."/>
            <person name="Kazmierczak K.M."/>
            <person name="Andrzejewski T.M."/>
            <person name="Davidsen T.M."/>
            <person name="Wayne K.J."/>
            <person name="Tettelin H."/>
            <person name="Glass J.I."/>
            <person name="Rusch D."/>
            <person name="Podicherti R."/>
            <person name="Tsui H.-C.T."/>
            <person name="Winkler M.E."/>
        </authorList>
    </citation>
    <scope>NUCLEOTIDE SEQUENCE</scope>
</reference>
<dbReference type="EMBL" id="UINC01186733">
    <property type="protein sequence ID" value="SVD99095.1"/>
    <property type="molecule type" value="Genomic_DNA"/>
</dbReference>
<keyword evidence="3" id="KW-0732">Signal</keyword>
<dbReference type="InterPro" id="IPR038765">
    <property type="entry name" value="Papain-like_cys_pep_sf"/>
</dbReference>
<feature type="domain" description="Spi protease inhibitor" evidence="6">
    <location>
        <begin position="13"/>
        <end position="70"/>
    </location>
</feature>
<keyword evidence="2" id="KW-0645">Protease</keyword>
<evidence type="ECO:0000256" key="2">
    <source>
        <dbReference type="ARBA" id="ARBA00022670"/>
    </source>
</evidence>
<keyword evidence="5" id="KW-0788">Thiol protease</keyword>
<dbReference type="InterPro" id="IPR044934">
    <property type="entry name" value="Streptopain_sf"/>
</dbReference>
<sequence>GTMAGFNLRSVDIIDENAVNLIYVFQLESEGFILVAGDDRIQPLLAYSFESAFIMEGMPLNISWMIDAYKGMISSVIESDASATEEINAEWEKYYTGNGINTRNRAIVGPLLESTFNQSGGWNDYCPGGTSCSGDEVPNGCVAVSMVAVMHYWQYPVVGAGDNSCYCGGFGTQSADFGEAVYDYGAMGDASSATDAAGLLLWHAGIATNMDYDCEGSGTQVTGGYPSAEYAMKNNFLYKSSMYNTRQYNSTTDAE</sequence>
<comment type="similarity">
    <text evidence="1">Belongs to the peptidase C10 family.</text>
</comment>
<dbReference type="Pfam" id="PF13734">
    <property type="entry name" value="Inhibitor_I69"/>
    <property type="match status" value="1"/>
</dbReference>
<keyword evidence="4" id="KW-0378">Hydrolase</keyword>
<dbReference type="InterPro" id="IPR025896">
    <property type="entry name" value="Spi_Prtas-inh"/>
</dbReference>
<evidence type="ECO:0000256" key="1">
    <source>
        <dbReference type="ARBA" id="ARBA00009693"/>
    </source>
</evidence>
<dbReference type="AlphaFoldDB" id="A0A382ZVN9"/>
<evidence type="ECO:0000256" key="4">
    <source>
        <dbReference type="ARBA" id="ARBA00022801"/>
    </source>
</evidence>
<protein>
    <recommendedName>
        <fullName evidence="6">Spi protease inhibitor domain-containing protein</fullName>
    </recommendedName>
</protein>
<dbReference type="Pfam" id="PF01640">
    <property type="entry name" value="Peptidase_C10"/>
    <property type="match status" value="1"/>
</dbReference>
<dbReference type="GO" id="GO:0006508">
    <property type="term" value="P:proteolysis"/>
    <property type="evidence" value="ECO:0007669"/>
    <property type="project" value="UniProtKB-KW"/>
</dbReference>
<name>A0A382ZVN9_9ZZZZ</name>
<dbReference type="InterPro" id="IPR000200">
    <property type="entry name" value="Peptidase_C10"/>
</dbReference>